<dbReference type="Proteomes" id="UP001269081">
    <property type="component" value="Unassembled WGS sequence"/>
</dbReference>
<accession>A0ABU1Y4U2</accession>
<sequence>MLLILEVVMIYLIWLVGNTTLANKPFTLQKTESFS</sequence>
<gene>
    <name evidence="1" type="ORF">J2W48_000482</name>
</gene>
<name>A0ABU1Y4U2_9FLAO</name>
<keyword evidence="2" id="KW-1185">Reference proteome</keyword>
<evidence type="ECO:0000313" key="1">
    <source>
        <dbReference type="EMBL" id="MDR7208561.1"/>
    </source>
</evidence>
<comment type="caution">
    <text evidence="1">The sequence shown here is derived from an EMBL/GenBank/DDBJ whole genome shotgun (WGS) entry which is preliminary data.</text>
</comment>
<evidence type="ECO:0000313" key="2">
    <source>
        <dbReference type="Proteomes" id="UP001269081"/>
    </source>
</evidence>
<dbReference type="EMBL" id="JAVDWQ010000001">
    <property type="protein sequence ID" value="MDR7208561.1"/>
    <property type="molecule type" value="Genomic_DNA"/>
</dbReference>
<reference evidence="1 2" key="1">
    <citation type="submission" date="2023-07" db="EMBL/GenBank/DDBJ databases">
        <title>Sorghum-associated microbial communities from plants grown in Nebraska, USA.</title>
        <authorList>
            <person name="Schachtman D."/>
        </authorList>
    </citation>
    <scope>NUCLEOTIDE SEQUENCE [LARGE SCALE GENOMIC DNA]</scope>
    <source>
        <strain evidence="1 2">4129</strain>
    </source>
</reference>
<organism evidence="1 2">
    <name type="scientific">Flavobacterium piscis</name>
    <dbReference type="NCBI Taxonomy" id="1114874"/>
    <lineage>
        <taxon>Bacteria</taxon>
        <taxon>Pseudomonadati</taxon>
        <taxon>Bacteroidota</taxon>
        <taxon>Flavobacteriia</taxon>
        <taxon>Flavobacteriales</taxon>
        <taxon>Flavobacteriaceae</taxon>
        <taxon>Flavobacterium</taxon>
    </lineage>
</organism>
<protein>
    <submittedName>
        <fullName evidence="1">Uncharacterized protein</fullName>
    </submittedName>
</protein>
<proteinExistence type="predicted"/>